<reference evidence="1" key="1">
    <citation type="submission" date="2022-03" db="EMBL/GenBank/DDBJ databases">
        <authorList>
            <person name="Sayadi A."/>
        </authorList>
    </citation>
    <scope>NUCLEOTIDE SEQUENCE</scope>
</reference>
<dbReference type="EMBL" id="CAKOFQ010006951">
    <property type="protein sequence ID" value="CAH1984108.1"/>
    <property type="molecule type" value="Genomic_DNA"/>
</dbReference>
<keyword evidence="2" id="KW-1185">Reference proteome</keyword>
<dbReference type="Proteomes" id="UP001152888">
    <property type="component" value="Unassembled WGS sequence"/>
</dbReference>
<organism evidence="1 2">
    <name type="scientific">Acanthoscelides obtectus</name>
    <name type="common">Bean weevil</name>
    <name type="synonym">Bruchus obtectus</name>
    <dbReference type="NCBI Taxonomy" id="200917"/>
    <lineage>
        <taxon>Eukaryota</taxon>
        <taxon>Metazoa</taxon>
        <taxon>Ecdysozoa</taxon>
        <taxon>Arthropoda</taxon>
        <taxon>Hexapoda</taxon>
        <taxon>Insecta</taxon>
        <taxon>Pterygota</taxon>
        <taxon>Neoptera</taxon>
        <taxon>Endopterygota</taxon>
        <taxon>Coleoptera</taxon>
        <taxon>Polyphaga</taxon>
        <taxon>Cucujiformia</taxon>
        <taxon>Chrysomeloidea</taxon>
        <taxon>Chrysomelidae</taxon>
        <taxon>Bruchinae</taxon>
        <taxon>Bruchini</taxon>
        <taxon>Acanthoscelides</taxon>
    </lineage>
</organism>
<name>A0A9P0PHN5_ACAOB</name>
<sequence length="53" mass="6110">MEIDIQQFATSLTQNLICSAEFWLTEMEVIAFQNDLALKSLVSNTKCIWPKDM</sequence>
<comment type="caution">
    <text evidence="1">The sequence shown here is derived from an EMBL/GenBank/DDBJ whole genome shotgun (WGS) entry which is preliminary data.</text>
</comment>
<evidence type="ECO:0000313" key="1">
    <source>
        <dbReference type="EMBL" id="CAH1984108.1"/>
    </source>
</evidence>
<proteinExistence type="predicted"/>
<dbReference type="AlphaFoldDB" id="A0A9P0PHN5"/>
<dbReference type="OrthoDB" id="6772448at2759"/>
<evidence type="ECO:0000313" key="2">
    <source>
        <dbReference type="Proteomes" id="UP001152888"/>
    </source>
</evidence>
<accession>A0A9P0PHN5</accession>
<gene>
    <name evidence="1" type="ORF">ACAOBT_LOCUS15908</name>
</gene>
<protein>
    <submittedName>
        <fullName evidence="1">Uncharacterized protein</fullName>
    </submittedName>
</protein>